<organism evidence="1">
    <name type="scientific">Escherichia coli</name>
    <dbReference type="NCBI Taxonomy" id="562"/>
    <lineage>
        <taxon>Bacteria</taxon>
        <taxon>Pseudomonadati</taxon>
        <taxon>Pseudomonadota</taxon>
        <taxon>Gammaproteobacteria</taxon>
        <taxon>Enterobacterales</taxon>
        <taxon>Enterobacteriaceae</taxon>
        <taxon>Escherichia</taxon>
    </lineage>
</organism>
<geneLocation type="plasmid" evidence="1">
    <name>pDGO100</name>
</geneLocation>
<dbReference type="EMBL" id="KU997026">
    <property type="protein sequence ID" value="ANE84007.1"/>
    <property type="molecule type" value="Genomic_DNA"/>
</dbReference>
<protein>
    <submittedName>
        <fullName evidence="1">Orf80</fullName>
    </submittedName>
</protein>
<name>A0A172UYI8_ECOLX</name>
<sequence>MTACTDRIAGTANLFQRNKPIRWNTLARTMKEKANAFAPTYSAPRDASRTTMKVMMCMVLLLCKKNRGNTRKPGEAPGLGLSNAIRHKTRCCLFSETSYLTYSRRATKMIQI</sequence>
<keyword evidence="1" id="KW-0614">Plasmid</keyword>
<evidence type="ECO:0000313" key="1">
    <source>
        <dbReference type="EMBL" id="ANE84007.1"/>
    </source>
</evidence>
<reference evidence="1" key="1">
    <citation type="journal article" date="2016" name="Plasmid">
        <title>pDGO100, a type 1 IncC plasmid from 1981 carrying ARI-A and a Tn1696-like transposon in a novel integrating element.</title>
        <authorList>
            <person name="Harmer C.J."/>
            <person name="Partridge S.R."/>
            <person name="Hall R.M."/>
        </authorList>
    </citation>
    <scope>NUCLEOTIDE SEQUENCE</scope>
    <source>
        <strain evidence="1">VA292</strain>
        <plasmid evidence="1">pDGO100</plasmid>
    </source>
</reference>
<dbReference type="AlphaFoldDB" id="A0A172UYI8"/>
<accession>A0A172UYI8</accession>
<proteinExistence type="predicted"/>